<dbReference type="Gene3D" id="1.10.418.20">
    <property type="match status" value="1"/>
</dbReference>
<dbReference type="KEGG" id="cim:CIMG_13225"/>
<evidence type="ECO:0000313" key="6">
    <source>
        <dbReference type="Proteomes" id="UP000001261"/>
    </source>
</evidence>
<dbReference type="STRING" id="246410.J3K5C8"/>
<dbReference type="OrthoDB" id="442460at2759"/>
<keyword evidence="6" id="KW-1185">Reference proteome</keyword>
<dbReference type="RefSeq" id="XP_001241204.2">
    <property type="nucleotide sequence ID" value="XM_001241203.2"/>
</dbReference>
<protein>
    <recommendedName>
        <fullName evidence="4">Ubiquitin-like protease family profile domain-containing protein</fullName>
    </recommendedName>
</protein>
<dbReference type="InterPro" id="IPR003653">
    <property type="entry name" value="Peptidase_C48_C"/>
</dbReference>
<dbReference type="AlphaFoldDB" id="J3K5C8"/>
<reference evidence="6" key="1">
    <citation type="journal article" date="2009" name="Genome Res.">
        <title>Comparative genomic analyses of the human fungal pathogens Coccidioides and their relatives.</title>
        <authorList>
            <person name="Sharpton T.J."/>
            <person name="Stajich J.E."/>
            <person name="Rounsley S.D."/>
            <person name="Gardner M.J."/>
            <person name="Wortman J.R."/>
            <person name="Jordar V.S."/>
            <person name="Maiti R."/>
            <person name="Kodira C.D."/>
            <person name="Neafsey D.E."/>
            <person name="Zeng Q."/>
            <person name="Hung C.-Y."/>
            <person name="McMahan C."/>
            <person name="Muszewska A."/>
            <person name="Grynberg M."/>
            <person name="Mandel M.A."/>
            <person name="Kellner E.M."/>
            <person name="Barker B.M."/>
            <person name="Galgiani J.N."/>
            <person name="Orbach M.J."/>
            <person name="Kirkland T.N."/>
            <person name="Cole G.T."/>
            <person name="Henn M.R."/>
            <person name="Birren B.W."/>
            <person name="Taylor J.W."/>
        </authorList>
    </citation>
    <scope>NUCLEOTIDE SEQUENCE [LARGE SCALE GENOMIC DNA]</scope>
    <source>
        <strain evidence="6">RS</strain>
    </source>
</reference>
<feature type="domain" description="Ubiquitin-like protease family profile" evidence="4">
    <location>
        <begin position="71"/>
        <end position="127"/>
    </location>
</feature>
<dbReference type="GO" id="GO:0019783">
    <property type="term" value="F:ubiquitin-like protein peptidase activity"/>
    <property type="evidence" value="ECO:0007669"/>
    <property type="project" value="UniProtKB-ARBA"/>
</dbReference>
<dbReference type="GeneID" id="24164852"/>
<keyword evidence="3" id="KW-0378">Hydrolase</keyword>
<evidence type="ECO:0000256" key="2">
    <source>
        <dbReference type="ARBA" id="ARBA00022670"/>
    </source>
</evidence>
<proteinExistence type="inferred from homology"/>
<evidence type="ECO:0000256" key="1">
    <source>
        <dbReference type="ARBA" id="ARBA00005234"/>
    </source>
</evidence>
<dbReference type="SUPFAM" id="SSF54001">
    <property type="entry name" value="Cysteine proteinases"/>
    <property type="match status" value="1"/>
</dbReference>
<dbReference type="GO" id="GO:0006508">
    <property type="term" value="P:proteolysis"/>
    <property type="evidence" value="ECO:0007669"/>
    <property type="project" value="UniProtKB-KW"/>
</dbReference>
<reference evidence="6" key="2">
    <citation type="journal article" date="2010" name="Genome Res.">
        <title>Population genomic sequencing of Coccidioides fungi reveals recent hybridization and transposon control.</title>
        <authorList>
            <person name="Neafsey D.E."/>
            <person name="Barker B.M."/>
            <person name="Sharpton T.J."/>
            <person name="Stajich J.E."/>
            <person name="Park D.J."/>
            <person name="Whiston E."/>
            <person name="Hung C.-Y."/>
            <person name="McMahan C."/>
            <person name="White J."/>
            <person name="Sykes S."/>
            <person name="Heiman D."/>
            <person name="Young S."/>
            <person name="Zeng Q."/>
            <person name="Abouelleil A."/>
            <person name="Aftuck L."/>
            <person name="Bessette D."/>
            <person name="Brown A."/>
            <person name="FitzGerald M."/>
            <person name="Lui A."/>
            <person name="Macdonald J.P."/>
            <person name="Priest M."/>
            <person name="Orbach M.J."/>
            <person name="Galgiani J.N."/>
            <person name="Kirkland T.N."/>
            <person name="Cole G.T."/>
            <person name="Birren B.W."/>
            <person name="Henn M.R."/>
            <person name="Taylor J.W."/>
            <person name="Rounsley S.D."/>
        </authorList>
    </citation>
    <scope>GENOME REANNOTATION</scope>
    <source>
        <strain evidence="6">RS</strain>
    </source>
</reference>
<dbReference type="Pfam" id="PF02902">
    <property type="entry name" value="Peptidase_C48"/>
    <property type="match status" value="1"/>
</dbReference>
<sequence>MNSIPDMLEERLPLLDIICQVVNFSERCFRKIQNGAWNLYNCNQCNKEGLLQRRRWCNAIFRRFVYKEEGKAKQSLDINSKNVKDMMVKGISKQSNNSDCGLYLMAYLEKFIQNSHNFIAKLCKSKMNENKLLTHTDTHTVRQLMIDKKLLDQPGLPQEAVAEFNAQNDKNEKK</sequence>
<name>J3K5C8_COCIM</name>
<dbReference type="InterPro" id="IPR038765">
    <property type="entry name" value="Papain-like_cys_pep_sf"/>
</dbReference>
<dbReference type="Gene3D" id="3.30.310.130">
    <property type="entry name" value="Ubiquitin-related"/>
    <property type="match status" value="1"/>
</dbReference>
<dbReference type="EMBL" id="GG704913">
    <property type="protein sequence ID" value="EAS29621.3"/>
    <property type="molecule type" value="Genomic_DNA"/>
</dbReference>
<dbReference type="InParanoid" id="J3K5C8"/>
<evidence type="ECO:0000313" key="5">
    <source>
        <dbReference type="EMBL" id="EAS29621.3"/>
    </source>
</evidence>
<evidence type="ECO:0000256" key="3">
    <source>
        <dbReference type="ARBA" id="ARBA00022801"/>
    </source>
</evidence>
<keyword evidence="2" id="KW-0645">Protease</keyword>
<dbReference type="GO" id="GO:0008234">
    <property type="term" value="F:cysteine-type peptidase activity"/>
    <property type="evidence" value="ECO:0007669"/>
    <property type="project" value="InterPro"/>
</dbReference>
<organism evidence="5 6">
    <name type="scientific">Coccidioides immitis (strain RS)</name>
    <name type="common">Valley fever fungus</name>
    <dbReference type="NCBI Taxonomy" id="246410"/>
    <lineage>
        <taxon>Eukaryota</taxon>
        <taxon>Fungi</taxon>
        <taxon>Dikarya</taxon>
        <taxon>Ascomycota</taxon>
        <taxon>Pezizomycotina</taxon>
        <taxon>Eurotiomycetes</taxon>
        <taxon>Eurotiomycetidae</taxon>
        <taxon>Onygenales</taxon>
        <taxon>Onygenaceae</taxon>
        <taxon>Coccidioides</taxon>
    </lineage>
</organism>
<gene>
    <name evidence="5" type="ORF">CIMG_13225</name>
</gene>
<dbReference type="VEuPathDB" id="FungiDB:CIMG_13225"/>
<accession>J3K5C8</accession>
<evidence type="ECO:0000259" key="4">
    <source>
        <dbReference type="Pfam" id="PF02902"/>
    </source>
</evidence>
<dbReference type="Proteomes" id="UP000001261">
    <property type="component" value="Unassembled WGS sequence"/>
</dbReference>
<comment type="similarity">
    <text evidence="1">Belongs to the peptidase C48 family.</text>
</comment>